<gene>
    <name evidence="4" type="ORF">MUK42_21148</name>
</gene>
<evidence type="ECO:0000256" key="1">
    <source>
        <dbReference type="ARBA" id="ARBA00006484"/>
    </source>
</evidence>
<dbReference type="PANTHER" id="PTHR43490">
    <property type="entry name" value="(+)-NEOMENTHOL DEHYDROGENASE"/>
    <property type="match status" value="1"/>
</dbReference>
<dbReference type="OrthoDB" id="1933717at2759"/>
<name>A0A9E7FXU0_9LILI</name>
<sequence length="227" mass="25078">MDTELQLFLSFFMNLSMLGSSIEGENGKSNFTSHQDTVLVSHIQFMKLPNSLKLDCQLAKLRTWERYGYKGTCNLGCYCCSNQSQARSKQLSRFSHFSSFISPSDMRGGICSPRQNWIAVVTGANKGIGLEVCRQLAFNGVKVILTARDETKGMEALEKMRDSELSDIIFHQLDVTDASSIASLTDFIRTQFGKLDILVNNAAVGGLTVDMDASKASKPTDDEACMQ</sequence>
<protein>
    <submittedName>
        <fullName evidence="4">KR domain</fullName>
    </submittedName>
</protein>
<comment type="similarity">
    <text evidence="1">Belongs to the short-chain dehydrogenases/reductases (SDR) family.</text>
</comment>
<keyword evidence="5" id="KW-1185">Reference proteome</keyword>
<dbReference type="InterPro" id="IPR036291">
    <property type="entry name" value="NAD(P)-bd_dom_sf"/>
</dbReference>
<dbReference type="Pfam" id="PF00106">
    <property type="entry name" value="adh_short"/>
    <property type="match status" value="1"/>
</dbReference>
<dbReference type="PRINTS" id="PR00081">
    <property type="entry name" value="GDHRDH"/>
</dbReference>
<keyword evidence="2" id="KW-0521">NADP</keyword>
<dbReference type="GO" id="GO:0016020">
    <property type="term" value="C:membrane"/>
    <property type="evidence" value="ECO:0007669"/>
    <property type="project" value="TreeGrafter"/>
</dbReference>
<keyword evidence="3" id="KW-0560">Oxidoreductase</keyword>
<proteinExistence type="inferred from homology"/>
<dbReference type="Proteomes" id="UP001055439">
    <property type="component" value="Chromosome 5"/>
</dbReference>
<dbReference type="GO" id="GO:0016491">
    <property type="term" value="F:oxidoreductase activity"/>
    <property type="evidence" value="ECO:0007669"/>
    <property type="project" value="UniProtKB-KW"/>
</dbReference>
<organism evidence="4 5">
    <name type="scientific">Musa troglodytarum</name>
    <name type="common">fe'i banana</name>
    <dbReference type="NCBI Taxonomy" id="320322"/>
    <lineage>
        <taxon>Eukaryota</taxon>
        <taxon>Viridiplantae</taxon>
        <taxon>Streptophyta</taxon>
        <taxon>Embryophyta</taxon>
        <taxon>Tracheophyta</taxon>
        <taxon>Spermatophyta</taxon>
        <taxon>Magnoliopsida</taxon>
        <taxon>Liliopsida</taxon>
        <taxon>Zingiberales</taxon>
        <taxon>Musaceae</taxon>
        <taxon>Musa</taxon>
    </lineage>
</organism>
<dbReference type="AlphaFoldDB" id="A0A9E7FXU0"/>
<dbReference type="PANTHER" id="PTHR43490:SF73">
    <property type="entry name" value="OS07G0685800 PROTEIN"/>
    <property type="match status" value="1"/>
</dbReference>
<reference evidence="4" key="1">
    <citation type="submission" date="2022-05" db="EMBL/GenBank/DDBJ databases">
        <title>The Musa troglodytarum L. genome provides insights into the mechanism of non-climacteric behaviour and enrichment of carotenoids.</title>
        <authorList>
            <person name="Wang J."/>
        </authorList>
    </citation>
    <scope>NUCLEOTIDE SEQUENCE</scope>
    <source>
        <tissue evidence="4">Leaf</tissue>
    </source>
</reference>
<evidence type="ECO:0000313" key="5">
    <source>
        <dbReference type="Proteomes" id="UP001055439"/>
    </source>
</evidence>
<evidence type="ECO:0000256" key="3">
    <source>
        <dbReference type="ARBA" id="ARBA00023002"/>
    </source>
</evidence>
<dbReference type="Gene3D" id="3.40.50.720">
    <property type="entry name" value="NAD(P)-binding Rossmann-like Domain"/>
    <property type="match status" value="1"/>
</dbReference>
<accession>A0A9E7FXU0</accession>
<dbReference type="SUPFAM" id="SSF51735">
    <property type="entry name" value="NAD(P)-binding Rossmann-fold domains"/>
    <property type="match status" value="1"/>
</dbReference>
<evidence type="ECO:0000313" key="4">
    <source>
        <dbReference type="EMBL" id="URE05071.1"/>
    </source>
</evidence>
<dbReference type="EMBL" id="CP097507">
    <property type="protein sequence ID" value="URE05071.1"/>
    <property type="molecule type" value="Genomic_DNA"/>
</dbReference>
<dbReference type="InterPro" id="IPR002347">
    <property type="entry name" value="SDR_fam"/>
</dbReference>
<evidence type="ECO:0000256" key="2">
    <source>
        <dbReference type="ARBA" id="ARBA00022857"/>
    </source>
</evidence>